<dbReference type="SUPFAM" id="SSF109709">
    <property type="entry name" value="KorB DNA-binding domain-like"/>
    <property type="match status" value="1"/>
</dbReference>
<dbReference type="SUPFAM" id="SSF110849">
    <property type="entry name" value="ParB/Sulfiredoxin"/>
    <property type="match status" value="1"/>
</dbReference>
<dbReference type="GO" id="GO:0007059">
    <property type="term" value="P:chromosome segregation"/>
    <property type="evidence" value="ECO:0007669"/>
    <property type="project" value="TreeGrafter"/>
</dbReference>
<sequence>MSRPPLGFIPEPITLALDRILPSRKTPEGLNTSRKFKQIMASMEAVGLIEPLSVGKADKATGQHILLDGHMRLLALRQLGYVDAPCLIATDDESYTYNNRINRISSIQEHHMLRRAVERGVSPERLAKALNVDISQIHKKVSLLEGICPEAVEMLKDQHFSANLGSVLRKLKPTRQVECVELMLTANNMTVAYAEALLAATPPHLLVSEKRPRKISGVTAEQMVKMEREMGNIQGQLKLVEKSYGQDVLLLVLARGYLGKLIDNKAVFRFLSQRQPDVLAEFENIIQTVALDGK</sequence>
<name>A0A562BDU1_9BURK</name>
<accession>A0A562BDU1</accession>
<proteinExistence type="predicted"/>
<dbReference type="InterPro" id="IPR036086">
    <property type="entry name" value="ParB/Sulfiredoxin_sf"/>
</dbReference>
<evidence type="ECO:0000313" key="2">
    <source>
        <dbReference type="EMBL" id="TWG83119.1"/>
    </source>
</evidence>
<dbReference type="OrthoDB" id="7632576at2"/>
<dbReference type="SMART" id="SM00470">
    <property type="entry name" value="ParB"/>
    <property type="match status" value="1"/>
</dbReference>
<feature type="domain" description="ParB-like N-terminal" evidence="1">
    <location>
        <begin position="13"/>
        <end position="107"/>
    </location>
</feature>
<dbReference type="InterPro" id="IPR050336">
    <property type="entry name" value="Chromosome_partition/occlusion"/>
</dbReference>
<dbReference type="Gene3D" id="3.90.1530.30">
    <property type="match status" value="1"/>
</dbReference>
<dbReference type="InterPro" id="IPR003115">
    <property type="entry name" value="ParB_N"/>
</dbReference>
<dbReference type="GO" id="GO:0005694">
    <property type="term" value="C:chromosome"/>
    <property type="evidence" value="ECO:0007669"/>
    <property type="project" value="TreeGrafter"/>
</dbReference>
<dbReference type="EMBL" id="VLJN01000026">
    <property type="protein sequence ID" value="TWG83119.1"/>
    <property type="molecule type" value="Genomic_DNA"/>
</dbReference>
<organism evidence="2 3">
    <name type="scientific">Cupriavidus gilardii J11</name>
    <dbReference type="NCBI Taxonomy" id="936133"/>
    <lineage>
        <taxon>Bacteria</taxon>
        <taxon>Pseudomonadati</taxon>
        <taxon>Pseudomonadota</taxon>
        <taxon>Betaproteobacteria</taxon>
        <taxon>Burkholderiales</taxon>
        <taxon>Burkholderiaceae</taxon>
        <taxon>Cupriavidus</taxon>
    </lineage>
</organism>
<evidence type="ECO:0000259" key="1">
    <source>
        <dbReference type="SMART" id="SM00470"/>
    </source>
</evidence>
<dbReference type="Pfam" id="PF07506">
    <property type="entry name" value="RepB"/>
    <property type="match status" value="1"/>
</dbReference>
<dbReference type="Gene3D" id="1.10.10.2830">
    <property type="match status" value="1"/>
</dbReference>
<dbReference type="AlphaFoldDB" id="A0A562BDU1"/>
<evidence type="ECO:0000313" key="3">
    <source>
        <dbReference type="Proteomes" id="UP000318141"/>
    </source>
</evidence>
<reference evidence="2 3" key="1">
    <citation type="submission" date="2019-07" db="EMBL/GenBank/DDBJ databases">
        <title>Genome sequencing of lignin-degrading bacterial isolates.</title>
        <authorList>
            <person name="Gladden J."/>
        </authorList>
    </citation>
    <scope>NUCLEOTIDE SEQUENCE [LARGE SCALE GENOMIC DNA]</scope>
    <source>
        <strain evidence="2 3">J11</strain>
    </source>
</reference>
<dbReference type="PANTHER" id="PTHR33375:SF1">
    <property type="entry name" value="CHROMOSOME-PARTITIONING PROTEIN PARB-RELATED"/>
    <property type="match status" value="1"/>
</dbReference>
<keyword evidence="3" id="KW-1185">Reference proteome</keyword>
<comment type="caution">
    <text evidence="2">The sequence shown here is derived from an EMBL/GenBank/DDBJ whole genome shotgun (WGS) entry which is preliminary data.</text>
</comment>
<dbReference type="InterPro" id="IPR011111">
    <property type="entry name" value="Plasmid_RepB"/>
</dbReference>
<protein>
    <submittedName>
        <fullName evidence="2">ParB-like chromosome segregation protein Spo0J</fullName>
    </submittedName>
</protein>
<gene>
    <name evidence="2" type="ORF">L602_003200000520</name>
</gene>
<dbReference type="Proteomes" id="UP000318141">
    <property type="component" value="Unassembled WGS sequence"/>
</dbReference>
<dbReference type="PANTHER" id="PTHR33375">
    <property type="entry name" value="CHROMOSOME-PARTITIONING PROTEIN PARB-RELATED"/>
    <property type="match status" value="1"/>
</dbReference>